<accession>A0ABW3BYT3</accession>
<dbReference type="SUPFAM" id="SSF51735">
    <property type="entry name" value="NAD(P)-binding Rossmann-fold domains"/>
    <property type="match status" value="1"/>
</dbReference>
<dbReference type="InterPro" id="IPR013154">
    <property type="entry name" value="ADH-like_N"/>
</dbReference>
<dbReference type="Gene3D" id="3.40.50.720">
    <property type="entry name" value="NAD(P)-binding Rossmann-like Domain"/>
    <property type="match status" value="1"/>
</dbReference>
<dbReference type="SUPFAM" id="SSF50129">
    <property type="entry name" value="GroES-like"/>
    <property type="match status" value="1"/>
</dbReference>
<dbReference type="InterPro" id="IPR036291">
    <property type="entry name" value="NAD(P)-bd_dom_sf"/>
</dbReference>
<evidence type="ECO:0000313" key="3">
    <source>
        <dbReference type="Proteomes" id="UP001597124"/>
    </source>
</evidence>
<dbReference type="SMART" id="SM00829">
    <property type="entry name" value="PKS_ER"/>
    <property type="match status" value="1"/>
</dbReference>
<name>A0ABW3BYT3_SPHXN</name>
<dbReference type="InterPro" id="IPR011032">
    <property type="entry name" value="GroES-like_sf"/>
</dbReference>
<dbReference type="Pfam" id="PF00107">
    <property type="entry name" value="ADH_zinc_N"/>
    <property type="match status" value="1"/>
</dbReference>
<reference evidence="3" key="1">
    <citation type="journal article" date="2019" name="Int. J. Syst. Evol. Microbiol.">
        <title>The Global Catalogue of Microorganisms (GCM) 10K type strain sequencing project: providing services to taxonomists for standard genome sequencing and annotation.</title>
        <authorList>
            <consortium name="The Broad Institute Genomics Platform"/>
            <consortium name="The Broad Institute Genome Sequencing Center for Infectious Disease"/>
            <person name="Wu L."/>
            <person name="Ma J."/>
        </authorList>
    </citation>
    <scope>NUCLEOTIDE SEQUENCE [LARGE SCALE GENOMIC DNA]</scope>
    <source>
        <strain evidence="3">CCUG 52537</strain>
    </source>
</reference>
<dbReference type="InterPro" id="IPR020843">
    <property type="entry name" value="ER"/>
</dbReference>
<proteinExistence type="predicted"/>
<keyword evidence="3" id="KW-1185">Reference proteome</keyword>
<organism evidence="2 3">
    <name type="scientific">Sphingosinicella xenopeptidilytica</name>
    <dbReference type="NCBI Taxonomy" id="364098"/>
    <lineage>
        <taxon>Bacteria</taxon>
        <taxon>Pseudomonadati</taxon>
        <taxon>Pseudomonadota</taxon>
        <taxon>Alphaproteobacteria</taxon>
        <taxon>Sphingomonadales</taxon>
        <taxon>Sphingosinicellaceae</taxon>
        <taxon>Sphingosinicella</taxon>
    </lineage>
</organism>
<evidence type="ECO:0000313" key="2">
    <source>
        <dbReference type="EMBL" id="MFD0847273.1"/>
    </source>
</evidence>
<evidence type="ECO:0000259" key="1">
    <source>
        <dbReference type="SMART" id="SM00829"/>
    </source>
</evidence>
<dbReference type="GO" id="GO:0016491">
    <property type="term" value="F:oxidoreductase activity"/>
    <property type="evidence" value="ECO:0007669"/>
    <property type="project" value="UniProtKB-KW"/>
</dbReference>
<dbReference type="PANTHER" id="PTHR45033:SF2">
    <property type="entry name" value="ZINC-TYPE ALCOHOL DEHYDROGENASE-LIKE PROTEIN C1773.06C"/>
    <property type="match status" value="1"/>
</dbReference>
<dbReference type="PANTHER" id="PTHR45033">
    <property type="match status" value="1"/>
</dbReference>
<dbReference type="InterPro" id="IPR013149">
    <property type="entry name" value="ADH-like_C"/>
</dbReference>
<comment type="caution">
    <text evidence="2">The sequence shown here is derived from an EMBL/GenBank/DDBJ whole genome shotgun (WGS) entry which is preliminary data.</text>
</comment>
<protein>
    <submittedName>
        <fullName evidence="2">NAD(P)-dependent alcohol dehydrogenase</fullName>
        <ecNumber evidence="2">1.1.1.-</ecNumber>
    </submittedName>
</protein>
<dbReference type="CDD" id="cd08276">
    <property type="entry name" value="MDR7"/>
    <property type="match status" value="1"/>
</dbReference>
<dbReference type="Pfam" id="PF08240">
    <property type="entry name" value="ADH_N"/>
    <property type="match status" value="1"/>
</dbReference>
<dbReference type="EMBL" id="JBHTIK010000002">
    <property type="protein sequence ID" value="MFD0847273.1"/>
    <property type="molecule type" value="Genomic_DNA"/>
</dbReference>
<sequence length="340" mass="35304">MSNGEMRAARIGSPASLASIEVQKAPVPSPGADDIVLRVEASSLNFHDYLVVTGVIPQPNGRIPLSDGAGTIAALGSNVRGMKVGDHVMGLFFPHWHDGEPSPEKNGAISGETVDGFAADYVSLSSSAITPIPAGYSSLEAATLPCAGVTAWRALTETAKLKSGDTLLVQGSGGVSMFALQIAKAIGATVIATSSDDTKLDRLRSMGADYLINYRTTPDWAAAARAATGGKGVDVILDIGGGNTLPQSIAACRMGGQILMIGVLSGVSMTMGIPAIVMNHIHLSGLAVGSRAHQLELVDFINRTGIRPVIDSSFPLDKLGEAFRYQQTNKHFGKIGVDII</sequence>
<keyword evidence="2" id="KW-0560">Oxidoreductase</keyword>
<dbReference type="RefSeq" id="WP_381485993.1">
    <property type="nucleotide sequence ID" value="NZ_JBHTIK010000002.1"/>
</dbReference>
<feature type="domain" description="Enoyl reductase (ER)" evidence="1">
    <location>
        <begin position="15"/>
        <end position="337"/>
    </location>
</feature>
<gene>
    <name evidence="2" type="ORF">ACFQ00_02975</name>
</gene>
<dbReference type="EC" id="1.1.1.-" evidence="2"/>
<dbReference type="InterPro" id="IPR052711">
    <property type="entry name" value="Zinc_ADH-like"/>
</dbReference>
<dbReference type="Gene3D" id="3.90.180.10">
    <property type="entry name" value="Medium-chain alcohol dehydrogenases, catalytic domain"/>
    <property type="match status" value="1"/>
</dbReference>
<dbReference type="Proteomes" id="UP001597124">
    <property type="component" value="Unassembled WGS sequence"/>
</dbReference>